<dbReference type="InterPro" id="IPR041694">
    <property type="entry name" value="ADH_N_2"/>
</dbReference>
<dbReference type="SUPFAM" id="SSF51735">
    <property type="entry name" value="NAD(P)-binding Rossmann-fold domains"/>
    <property type="match status" value="1"/>
</dbReference>
<dbReference type="InterPro" id="IPR020843">
    <property type="entry name" value="ER"/>
</dbReference>
<evidence type="ECO:0000313" key="3">
    <source>
        <dbReference type="EMBL" id="OBA21152.1"/>
    </source>
</evidence>
<dbReference type="Pfam" id="PF00107">
    <property type="entry name" value="ADH_zinc_N"/>
    <property type="match status" value="1"/>
</dbReference>
<gene>
    <name evidence="3" type="ORF">METBIDRAFT_42671</name>
</gene>
<name>A0A1A0HB99_9ASCO</name>
<dbReference type="OrthoDB" id="809632at2759"/>
<organism evidence="3 4">
    <name type="scientific">Metschnikowia bicuspidata var. bicuspidata NRRL YB-4993</name>
    <dbReference type="NCBI Taxonomy" id="869754"/>
    <lineage>
        <taxon>Eukaryota</taxon>
        <taxon>Fungi</taxon>
        <taxon>Dikarya</taxon>
        <taxon>Ascomycota</taxon>
        <taxon>Saccharomycotina</taxon>
        <taxon>Pichiomycetes</taxon>
        <taxon>Metschnikowiaceae</taxon>
        <taxon>Metschnikowia</taxon>
    </lineage>
</organism>
<dbReference type="InterPro" id="IPR011032">
    <property type="entry name" value="GroES-like_sf"/>
</dbReference>
<protein>
    <submittedName>
        <fullName evidence="3">NAD(P)-binding protein</fullName>
    </submittedName>
</protein>
<dbReference type="SMART" id="SM00829">
    <property type="entry name" value="PKS_ER"/>
    <property type="match status" value="1"/>
</dbReference>
<reference evidence="3 4" key="1">
    <citation type="submission" date="2016-05" db="EMBL/GenBank/DDBJ databases">
        <title>Comparative genomics of biotechnologically important yeasts.</title>
        <authorList>
            <consortium name="DOE Joint Genome Institute"/>
            <person name="Riley R."/>
            <person name="Haridas S."/>
            <person name="Wolfe K.H."/>
            <person name="Lopes M.R."/>
            <person name="Hittinger C.T."/>
            <person name="Goker M."/>
            <person name="Salamov A."/>
            <person name="Wisecaver J."/>
            <person name="Long T.M."/>
            <person name="Aerts A.L."/>
            <person name="Barry K."/>
            <person name="Choi C."/>
            <person name="Clum A."/>
            <person name="Coughlan A.Y."/>
            <person name="Deshpande S."/>
            <person name="Douglass A.P."/>
            <person name="Hanson S.J."/>
            <person name="Klenk H.-P."/>
            <person name="LaButti K."/>
            <person name="Lapidus A."/>
            <person name="Lindquist E."/>
            <person name="Lipzen A."/>
            <person name="Meier-kolthoff J.P."/>
            <person name="Ohm R.A."/>
            <person name="Otillar R.P."/>
            <person name="Pangilinan J."/>
            <person name="Peng Y."/>
            <person name="Rokas A."/>
            <person name="Rosa C.A."/>
            <person name="Scheuner C."/>
            <person name="Sibirny A.A."/>
            <person name="Slot J.C."/>
            <person name="Stielow J.B."/>
            <person name="Sun H."/>
            <person name="Kurtzman C.P."/>
            <person name="Blackwell M."/>
            <person name="Grigoriev I.V."/>
            <person name="Jeffries T.W."/>
        </authorList>
    </citation>
    <scope>NUCLEOTIDE SEQUENCE [LARGE SCALE GENOMIC DNA]</scope>
    <source>
        <strain evidence="3 4">NRRL YB-4993</strain>
    </source>
</reference>
<dbReference type="EMBL" id="LXTC01000003">
    <property type="protein sequence ID" value="OBA21152.1"/>
    <property type="molecule type" value="Genomic_DNA"/>
</dbReference>
<dbReference type="Proteomes" id="UP000092555">
    <property type="component" value="Unassembled WGS sequence"/>
</dbReference>
<dbReference type="Pfam" id="PF16884">
    <property type="entry name" value="ADH_N_2"/>
    <property type="match status" value="1"/>
</dbReference>
<dbReference type="Gene3D" id="3.90.180.10">
    <property type="entry name" value="Medium-chain alcohol dehydrogenases, catalytic domain"/>
    <property type="match status" value="1"/>
</dbReference>
<dbReference type="Gene3D" id="3.40.50.720">
    <property type="entry name" value="NAD(P)-binding Rossmann-like Domain"/>
    <property type="match status" value="1"/>
</dbReference>
<evidence type="ECO:0000256" key="1">
    <source>
        <dbReference type="ARBA" id="ARBA00023002"/>
    </source>
</evidence>
<dbReference type="RefSeq" id="XP_018711662.1">
    <property type="nucleotide sequence ID" value="XM_018857571.1"/>
</dbReference>
<dbReference type="CDD" id="cd05288">
    <property type="entry name" value="PGDH"/>
    <property type="match status" value="1"/>
</dbReference>
<evidence type="ECO:0000259" key="2">
    <source>
        <dbReference type="SMART" id="SM00829"/>
    </source>
</evidence>
<sequence length="351" mass="39084">MVSQIILQTPPAEEMNLSWGQKDSTFKLVNTELPAVQEGELRVRVLYFSNDPTQRLWISAGQDPKRQYMPPVYKGEAIRTLGLGEVLESRSAEYATGDVITGVFHWGDELIIPEGSVSAKVDKSLPYEWYLSAIGLTGLTAYFGLQKIGQFKEGQSVLVSAASGATGSMVVQLAKHLFKASKVVGIAGSDEKCKWVESLGADLCVNYRDIEYKKKIDEFMGDENFDVYFDNVGGDMLDYALTRTKRYGRIIACGAISGYNDKSKMSVTSWGEITSNRLTVQGFIAFDFFSDFPEAIKEIVAVIKSGKVKVDEGVHIEDVSKFENPFEKIPEVWNKLFTEEKTRGKLLTKLV</sequence>
<keyword evidence="4" id="KW-1185">Reference proteome</keyword>
<dbReference type="InterPro" id="IPR013149">
    <property type="entry name" value="ADH-like_C"/>
</dbReference>
<dbReference type="InterPro" id="IPR045010">
    <property type="entry name" value="MDR_fam"/>
</dbReference>
<dbReference type="GeneID" id="30030547"/>
<dbReference type="FunFam" id="3.40.50.720:FF:000121">
    <property type="entry name" value="Prostaglandin reductase 2"/>
    <property type="match status" value="1"/>
</dbReference>
<evidence type="ECO:0000313" key="4">
    <source>
        <dbReference type="Proteomes" id="UP000092555"/>
    </source>
</evidence>
<dbReference type="GO" id="GO:0016628">
    <property type="term" value="F:oxidoreductase activity, acting on the CH-CH group of donors, NAD or NADP as acceptor"/>
    <property type="evidence" value="ECO:0007669"/>
    <property type="project" value="InterPro"/>
</dbReference>
<dbReference type="PANTHER" id="PTHR43205:SF19">
    <property type="entry name" value="ENOYL REDUCTASE (ER) DOMAIN-CONTAINING PROTEIN"/>
    <property type="match status" value="1"/>
</dbReference>
<proteinExistence type="predicted"/>
<keyword evidence="1" id="KW-0560">Oxidoreductase</keyword>
<comment type="caution">
    <text evidence="3">The sequence shown here is derived from an EMBL/GenBank/DDBJ whole genome shotgun (WGS) entry which is preliminary data.</text>
</comment>
<accession>A0A1A0HB99</accession>
<dbReference type="SUPFAM" id="SSF50129">
    <property type="entry name" value="GroES-like"/>
    <property type="match status" value="1"/>
</dbReference>
<dbReference type="InterPro" id="IPR036291">
    <property type="entry name" value="NAD(P)-bd_dom_sf"/>
</dbReference>
<dbReference type="AlphaFoldDB" id="A0A1A0HB99"/>
<dbReference type="PANTHER" id="PTHR43205">
    <property type="entry name" value="PROSTAGLANDIN REDUCTASE"/>
    <property type="match status" value="1"/>
</dbReference>
<feature type="domain" description="Enoyl reductase (ER)" evidence="2">
    <location>
        <begin position="22"/>
        <end position="310"/>
    </location>
</feature>